<dbReference type="Proteomes" id="UP000249396">
    <property type="component" value="Unassembled WGS sequence"/>
</dbReference>
<organism evidence="2 3">
    <name type="scientific">Candidatus Methylumidiphilus alinenensis</name>
    <dbReference type="NCBI Taxonomy" id="2202197"/>
    <lineage>
        <taxon>Bacteria</taxon>
        <taxon>Pseudomonadati</taxon>
        <taxon>Pseudomonadota</taxon>
        <taxon>Gammaproteobacteria</taxon>
        <taxon>Methylococcales</taxon>
        <taxon>Candidatus Methylumidiphilus</taxon>
    </lineage>
</organism>
<reference evidence="2 3" key="1">
    <citation type="journal article" date="2018" name="Aquat. Microb. Ecol.">
        <title>Gammaproteobacterial methanotrophs dominate.</title>
        <authorList>
            <person name="Rissanen A.J."/>
            <person name="Saarenheimo J."/>
            <person name="Tiirola M."/>
            <person name="Peura S."/>
            <person name="Aalto S.L."/>
            <person name="Karvinen A."/>
            <person name="Nykanen H."/>
        </authorList>
    </citation>
    <scope>NUCLEOTIDE SEQUENCE [LARGE SCALE GENOMIC DNA]</scope>
    <source>
        <strain evidence="2">AMbin10</strain>
    </source>
</reference>
<feature type="transmembrane region" description="Helical" evidence="1">
    <location>
        <begin position="6"/>
        <end position="26"/>
    </location>
</feature>
<dbReference type="EMBL" id="QJPH01000412">
    <property type="protein sequence ID" value="PZN74826.1"/>
    <property type="molecule type" value="Genomic_DNA"/>
</dbReference>
<comment type="caution">
    <text evidence="2">The sequence shown here is derived from an EMBL/GenBank/DDBJ whole genome shotgun (WGS) entry which is preliminary data.</text>
</comment>
<dbReference type="Pfam" id="PF11137">
    <property type="entry name" value="DUF2909"/>
    <property type="match status" value="1"/>
</dbReference>
<gene>
    <name evidence="2" type="ORF">DM484_20275</name>
</gene>
<proteinExistence type="predicted"/>
<keyword evidence="1" id="KW-0472">Membrane</keyword>
<protein>
    <submittedName>
        <fullName evidence="2">DUF2909 domain-containing protein</fullName>
    </submittedName>
</protein>
<dbReference type="AlphaFoldDB" id="A0A2W4QUT6"/>
<keyword evidence="1" id="KW-0812">Transmembrane</keyword>
<sequence length="81" mass="8922">MITKTLIVFVLLLIIASLGLALRYLLMDGQRSTRTVKALTFRIGISIALFFLLLLGYQAGILHPHGLNMGVNKAQPSAERK</sequence>
<evidence type="ECO:0000256" key="1">
    <source>
        <dbReference type="SAM" id="Phobius"/>
    </source>
</evidence>
<feature type="transmembrane region" description="Helical" evidence="1">
    <location>
        <begin position="38"/>
        <end position="59"/>
    </location>
</feature>
<dbReference type="InterPro" id="IPR021313">
    <property type="entry name" value="DUF2909"/>
</dbReference>
<evidence type="ECO:0000313" key="3">
    <source>
        <dbReference type="Proteomes" id="UP000249396"/>
    </source>
</evidence>
<keyword evidence="1" id="KW-1133">Transmembrane helix</keyword>
<name>A0A2W4QUT6_9GAMM</name>
<evidence type="ECO:0000313" key="2">
    <source>
        <dbReference type="EMBL" id="PZN74826.1"/>
    </source>
</evidence>
<accession>A0A2W4QUT6</accession>